<dbReference type="RefSeq" id="WP_091831679.1">
    <property type="nucleotide sequence ID" value="NZ_FNZK01000010.1"/>
</dbReference>
<keyword evidence="4 10" id="KW-0812">Transmembrane</keyword>
<evidence type="ECO:0000256" key="4">
    <source>
        <dbReference type="ARBA" id="ARBA00022692"/>
    </source>
</evidence>
<evidence type="ECO:0000259" key="11">
    <source>
        <dbReference type="PROSITE" id="PS50111"/>
    </source>
</evidence>
<proteinExistence type="inferred from homology"/>
<evidence type="ECO:0000256" key="2">
    <source>
        <dbReference type="ARBA" id="ARBA00022475"/>
    </source>
</evidence>
<dbReference type="PANTHER" id="PTHR32089">
    <property type="entry name" value="METHYL-ACCEPTING CHEMOTAXIS PROTEIN MCPB"/>
    <property type="match status" value="1"/>
</dbReference>
<evidence type="ECO:0000256" key="6">
    <source>
        <dbReference type="ARBA" id="ARBA00023136"/>
    </source>
</evidence>
<evidence type="ECO:0000313" key="13">
    <source>
        <dbReference type="EMBL" id="SEJ55733.1"/>
    </source>
</evidence>
<dbReference type="Pfam" id="PF02743">
    <property type="entry name" value="dCache_1"/>
    <property type="match status" value="1"/>
</dbReference>
<dbReference type="InterPro" id="IPR033479">
    <property type="entry name" value="dCache_1"/>
</dbReference>
<keyword evidence="3" id="KW-0145">Chemotaxis</keyword>
<feature type="transmembrane region" description="Helical" evidence="10">
    <location>
        <begin position="272"/>
        <end position="295"/>
    </location>
</feature>
<dbReference type="PROSITE" id="PS50111">
    <property type="entry name" value="CHEMOTAXIS_TRANSDUC_2"/>
    <property type="match status" value="1"/>
</dbReference>
<protein>
    <submittedName>
        <fullName evidence="13">Methyl-accepting chemotaxis protein</fullName>
    </submittedName>
</protein>
<feature type="domain" description="Methyl-accepting transducer" evidence="11">
    <location>
        <begin position="367"/>
        <end position="638"/>
    </location>
</feature>
<feature type="transmembrane region" description="Helical" evidence="10">
    <location>
        <begin position="7"/>
        <end position="30"/>
    </location>
</feature>
<dbReference type="GO" id="GO:0005886">
    <property type="term" value="C:plasma membrane"/>
    <property type="evidence" value="ECO:0007669"/>
    <property type="project" value="UniProtKB-SubCell"/>
</dbReference>
<sequence>MSVKKKLLIIMMLMSFIPLIVLSVVSVRYLSTKLEEETINQCEDLAENINLQINGYLDKSFIAIKSIAANPTVQAFDLPNVKTYLLQVQKVYTENSFSLDDTKGNQVVRGDAIPLANIWERPFYQTALNGQDEVISGVVFSKNSNRFVVNIVTPVRNPDNNSVIGIMQGSITLTKISEFVTNLSKNGTVAYVIDSEGKILAHPDQTMVKDRTDMNDADFVRQALADKKSGFVKLEDNNSGAKLVTYVYDDRTGWLICLETPYSIITAKTQSLLLIIGLVTIGALLCTGVLAFFIANSFSKPILKMQQIASKIAEGDLKQTIDIQSNDEIGLLASAFTAMVRNLKKLIGQVQENSQQLAASSEELTATTEQSATAVNQVATSIAKVVQDTEKQSTIVNATTNTVKKMSQDIHHAADNAEQVNANSMNAVNAAQDGGTFVESAIKKMVDIEQTVGSSAAAIEKLGDRSKEIGQIIDTISGIAGQTNLLALNAAIEAARAGEQGRGFAVVAEEVRKLAEQSQDAAKQIAVLIEKIQSETNLAVASMQNGTEAVQSGTGVINMVGQSFTTIIQAIRELAEQVGDTSKVIGELDKDSQNVVISMQQINELTQHTTDEMQTVSAATEEQSASMEEIASASESLSKMAQKLQEAVSKFHI</sequence>
<keyword evidence="7 9" id="KW-0807">Transducer</keyword>
<dbReference type="Pfam" id="PF00672">
    <property type="entry name" value="HAMP"/>
    <property type="match status" value="1"/>
</dbReference>
<dbReference type="AlphaFoldDB" id="A0A1H6ZQG8"/>
<evidence type="ECO:0000256" key="7">
    <source>
        <dbReference type="ARBA" id="ARBA00023224"/>
    </source>
</evidence>
<keyword evidence="5 10" id="KW-1133">Transmembrane helix</keyword>
<name>A0A1H6ZQG8_9FIRM</name>
<feature type="domain" description="HAMP" evidence="12">
    <location>
        <begin position="296"/>
        <end position="348"/>
    </location>
</feature>
<evidence type="ECO:0000256" key="1">
    <source>
        <dbReference type="ARBA" id="ARBA00004651"/>
    </source>
</evidence>
<dbReference type="CDD" id="cd11386">
    <property type="entry name" value="MCP_signal"/>
    <property type="match status" value="1"/>
</dbReference>
<evidence type="ECO:0000259" key="12">
    <source>
        <dbReference type="PROSITE" id="PS50885"/>
    </source>
</evidence>
<dbReference type="PROSITE" id="PS50885">
    <property type="entry name" value="HAMP"/>
    <property type="match status" value="1"/>
</dbReference>
<dbReference type="Proteomes" id="UP000199662">
    <property type="component" value="Unassembled WGS sequence"/>
</dbReference>
<organism evidence="13 14">
    <name type="scientific">Propionispira arboris</name>
    <dbReference type="NCBI Taxonomy" id="84035"/>
    <lineage>
        <taxon>Bacteria</taxon>
        <taxon>Bacillati</taxon>
        <taxon>Bacillota</taxon>
        <taxon>Negativicutes</taxon>
        <taxon>Selenomonadales</taxon>
        <taxon>Selenomonadaceae</taxon>
        <taxon>Propionispira</taxon>
    </lineage>
</organism>
<dbReference type="CDD" id="cd12912">
    <property type="entry name" value="PDC2_MCP_like"/>
    <property type="match status" value="1"/>
</dbReference>
<dbReference type="EMBL" id="FNZK01000010">
    <property type="protein sequence ID" value="SEJ55733.1"/>
    <property type="molecule type" value="Genomic_DNA"/>
</dbReference>
<evidence type="ECO:0000313" key="14">
    <source>
        <dbReference type="Proteomes" id="UP000199662"/>
    </source>
</evidence>
<dbReference type="Gene3D" id="1.10.287.950">
    <property type="entry name" value="Methyl-accepting chemotaxis protein"/>
    <property type="match status" value="1"/>
</dbReference>
<dbReference type="CDD" id="cd12914">
    <property type="entry name" value="PDC1_DGC_like"/>
    <property type="match status" value="1"/>
</dbReference>
<dbReference type="PANTHER" id="PTHR32089:SF112">
    <property type="entry name" value="LYSOZYME-LIKE PROTEIN-RELATED"/>
    <property type="match status" value="1"/>
</dbReference>
<evidence type="ECO:0000256" key="8">
    <source>
        <dbReference type="ARBA" id="ARBA00029447"/>
    </source>
</evidence>
<comment type="similarity">
    <text evidence="8">Belongs to the methyl-accepting chemotaxis (MCP) protein family.</text>
</comment>
<gene>
    <name evidence="13" type="ORF">SAMN05660742_11073</name>
</gene>
<dbReference type="CDD" id="cd06225">
    <property type="entry name" value="HAMP"/>
    <property type="match status" value="1"/>
</dbReference>
<reference evidence="13 14" key="1">
    <citation type="submission" date="2016-10" db="EMBL/GenBank/DDBJ databases">
        <authorList>
            <person name="de Groot N.N."/>
        </authorList>
    </citation>
    <scope>NUCLEOTIDE SEQUENCE [LARGE SCALE GENOMIC DNA]</scope>
    <source>
        <strain evidence="13 14">DSM 2179</strain>
    </source>
</reference>
<dbReference type="SMART" id="SM00304">
    <property type="entry name" value="HAMP"/>
    <property type="match status" value="1"/>
</dbReference>
<dbReference type="Gene3D" id="3.30.450.20">
    <property type="entry name" value="PAS domain"/>
    <property type="match status" value="1"/>
</dbReference>
<evidence type="ECO:0000256" key="3">
    <source>
        <dbReference type="ARBA" id="ARBA00022500"/>
    </source>
</evidence>
<dbReference type="FunFam" id="1.10.287.950:FF:000001">
    <property type="entry name" value="Methyl-accepting chemotaxis sensory transducer"/>
    <property type="match status" value="1"/>
</dbReference>
<dbReference type="GO" id="GO:0007165">
    <property type="term" value="P:signal transduction"/>
    <property type="evidence" value="ECO:0007669"/>
    <property type="project" value="UniProtKB-KW"/>
</dbReference>
<dbReference type="SMART" id="SM00283">
    <property type="entry name" value="MA"/>
    <property type="match status" value="1"/>
</dbReference>
<dbReference type="SUPFAM" id="SSF58104">
    <property type="entry name" value="Methyl-accepting chemotaxis protein (MCP) signaling domain"/>
    <property type="match status" value="1"/>
</dbReference>
<keyword evidence="6 10" id="KW-0472">Membrane</keyword>
<dbReference type="InterPro" id="IPR003660">
    <property type="entry name" value="HAMP_dom"/>
</dbReference>
<keyword evidence="2" id="KW-1003">Cell membrane</keyword>
<dbReference type="STRING" id="84035.SAMN05660742_11073"/>
<comment type="subcellular location">
    <subcellularLocation>
        <location evidence="1">Cell membrane</location>
        <topology evidence="1">Multi-pass membrane protein</topology>
    </subcellularLocation>
</comment>
<keyword evidence="14" id="KW-1185">Reference proteome</keyword>
<dbReference type="Pfam" id="PF00015">
    <property type="entry name" value="MCPsignal"/>
    <property type="match status" value="1"/>
</dbReference>
<dbReference type="GO" id="GO:0006935">
    <property type="term" value="P:chemotaxis"/>
    <property type="evidence" value="ECO:0007669"/>
    <property type="project" value="UniProtKB-KW"/>
</dbReference>
<evidence type="ECO:0000256" key="5">
    <source>
        <dbReference type="ARBA" id="ARBA00022989"/>
    </source>
</evidence>
<evidence type="ECO:0000256" key="9">
    <source>
        <dbReference type="PROSITE-ProRule" id="PRU00284"/>
    </source>
</evidence>
<dbReference type="Gene3D" id="1.10.8.500">
    <property type="entry name" value="HAMP domain in histidine kinase"/>
    <property type="match status" value="1"/>
</dbReference>
<accession>A0A1H6ZQG8</accession>
<evidence type="ECO:0000256" key="10">
    <source>
        <dbReference type="SAM" id="Phobius"/>
    </source>
</evidence>
<dbReference type="InterPro" id="IPR004089">
    <property type="entry name" value="MCPsignal_dom"/>
</dbReference>